<dbReference type="Pfam" id="PF01081">
    <property type="entry name" value="Aldolase"/>
    <property type="match status" value="1"/>
</dbReference>
<gene>
    <name evidence="6" type="ORF">SAMN02745121_02706</name>
</gene>
<keyword evidence="7" id="KW-1185">Reference proteome</keyword>
<comment type="similarity">
    <text evidence="2">Belongs to the KHG/KDPG aldolase family.</text>
</comment>
<evidence type="ECO:0000256" key="4">
    <source>
        <dbReference type="ARBA" id="ARBA00023239"/>
    </source>
</evidence>
<dbReference type="Gene3D" id="3.20.20.70">
    <property type="entry name" value="Aldolase class I"/>
    <property type="match status" value="1"/>
</dbReference>
<dbReference type="InterPro" id="IPR000887">
    <property type="entry name" value="Aldlse_KDPG_KHG"/>
</dbReference>
<dbReference type="Proteomes" id="UP000199400">
    <property type="component" value="Unassembled WGS sequence"/>
</dbReference>
<dbReference type="AlphaFoldDB" id="A0A1I1X942"/>
<comment type="subunit">
    <text evidence="3">Homotrimer.</text>
</comment>
<dbReference type="InterPro" id="IPR013785">
    <property type="entry name" value="Aldolase_TIM"/>
</dbReference>
<evidence type="ECO:0000256" key="5">
    <source>
        <dbReference type="ARBA" id="ARBA00023277"/>
    </source>
</evidence>
<keyword evidence="4" id="KW-0456">Lyase</keyword>
<protein>
    <submittedName>
        <fullName evidence="6">Entner-Doudoroff aldolase</fullName>
    </submittedName>
</protein>
<evidence type="ECO:0000256" key="3">
    <source>
        <dbReference type="ARBA" id="ARBA00011233"/>
    </source>
</evidence>
<dbReference type="GO" id="GO:0016829">
    <property type="term" value="F:lyase activity"/>
    <property type="evidence" value="ECO:0007669"/>
    <property type="project" value="UniProtKB-KW"/>
</dbReference>
<dbReference type="PANTHER" id="PTHR30246:SF1">
    <property type="entry name" value="2-DEHYDRO-3-DEOXY-6-PHOSPHOGALACTONATE ALDOLASE-RELATED"/>
    <property type="match status" value="1"/>
</dbReference>
<dbReference type="CDD" id="cd00452">
    <property type="entry name" value="KDPG_aldolase"/>
    <property type="match status" value="1"/>
</dbReference>
<name>A0A1I1X942_9BACT</name>
<keyword evidence="5" id="KW-0119">Carbohydrate metabolism</keyword>
<reference evidence="7" key="1">
    <citation type="submission" date="2016-10" db="EMBL/GenBank/DDBJ databases">
        <authorList>
            <person name="Varghese N."/>
            <person name="Submissions S."/>
        </authorList>
    </citation>
    <scope>NUCLEOTIDE SEQUENCE [LARGE SCALE GENOMIC DNA]</scope>
    <source>
        <strain evidence="7">ATCC 25963</strain>
    </source>
</reference>
<evidence type="ECO:0000313" key="6">
    <source>
        <dbReference type="EMBL" id="SFE01870.1"/>
    </source>
</evidence>
<comment type="pathway">
    <text evidence="1">Carbohydrate acid metabolism.</text>
</comment>
<dbReference type="PANTHER" id="PTHR30246">
    <property type="entry name" value="2-KETO-3-DEOXY-6-PHOSPHOGLUCONATE ALDOLASE"/>
    <property type="match status" value="1"/>
</dbReference>
<dbReference type="EMBL" id="FOMX01000007">
    <property type="protein sequence ID" value="SFE01870.1"/>
    <property type="molecule type" value="Genomic_DNA"/>
</dbReference>
<dbReference type="STRING" id="54.SAMN02745121_02706"/>
<evidence type="ECO:0000256" key="2">
    <source>
        <dbReference type="ARBA" id="ARBA00006906"/>
    </source>
</evidence>
<proteinExistence type="inferred from homology"/>
<evidence type="ECO:0000256" key="1">
    <source>
        <dbReference type="ARBA" id="ARBA00004761"/>
    </source>
</evidence>
<evidence type="ECO:0000313" key="7">
    <source>
        <dbReference type="Proteomes" id="UP000199400"/>
    </source>
</evidence>
<accession>A0A1I1X942</accession>
<sequence length="220" mass="22466">MAYDGPSMSSETAFTAALAQHRAVAIMRATSRDRAAAAMWAAVEAGFRVLEFTMTTPDVLGLVAEFAADARLTVGAGTVMDLEAAEQAVRAGARFLVSPVLDERVVARARALGAAAVPGCFTPTELWRAHTAGAAAQKLFPSPGDVAAYVRVVRGPMPFLNLLPTNGVDAANAAAVLQAGAAGVGFTTPLFAPELMHAADFAAIGARATTLLAAVRSAAA</sequence>
<dbReference type="SUPFAM" id="SSF51569">
    <property type="entry name" value="Aldolase"/>
    <property type="match status" value="1"/>
</dbReference>
<organism evidence="6 7">
    <name type="scientific">Nannocystis exedens</name>
    <dbReference type="NCBI Taxonomy" id="54"/>
    <lineage>
        <taxon>Bacteria</taxon>
        <taxon>Pseudomonadati</taxon>
        <taxon>Myxococcota</taxon>
        <taxon>Polyangia</taxon>
        <taxon>Nannocystales</taxon>
        <taxon>Nannocystaceae</taxon>
        <taxon>Nannocystis</taxon>
    </lineage>
</organism>